<sequence>MSEKNNILDNDGFLGKGWNFPPTLTENGVKMVSYEEDIQQSLYVLLSTSSSERVNRYDYGCPLRKYTFEVMDTEIVTQMRNDITRAVMLFEPRITLEEVSFEKKEEEGVLLIKLIYTIVRTNNRSNMVYPFYLNEGTNLNNIDM</sequence>
<dbReference type="EMBL" id="VVYV01000019">
    <property type="protein sequence ID" value="KAA5417896.1"/>
    <property type="molecule type" value="Genomic_DNA"/>
</dbReference>
<gene>
    <name evidence="2" type="ORF">F2Y81_12305</name>
</gene>
<name>A0A3D6B075_9BACE</name>
<dbReference type="Pfam" id="PF04965">
    <property type="entry name" value="GPW_gp25"/>
    <property type="match status" value="1"/>
</dbReference>
<accession>A0A3D6B075</accession>
<dbReference type="GeneID" id="66310254"/>
<evidence type="ECO:0000259" key="1">
    <source>
        <dbReference type="Pfam" id="PF04965"/>
    </source>
</evidence>
<evidence type="ECO:0000313" key="3">
    <source>
        <dbReference type="Proteomes" id="UP000448877"/>
    </source>
</evidence>
<proteinExistence type="predicted"/>
<evidence type="ECO:0000313" key="2">
    <source>
        <dbReference type="EMBL" id="KAA5417896.1"/>
    </source>
</evidence>
<dbReference type="SUPFAM" id="SSF160719">
    <property type="entry name" value="gpW/gp25-like"/>
    <property type="match status" value="1"/>
</dbReference>
<organism evidence="2 3">
    <name type="scientific">Bacteroides cellulosilyticus</name>
    <dbReference type="NCBI Taxonomy" id="246787"/>
    <lineage>
        <taxon>Bacteria</taxon>
        <taxon>Pseudomonadati</taxon>
        <taxon>Bacteroidota</taxon>
        <taxon>Bacteroidia</taxon>
        <taxon>Bacteroidales</taxon>
        <taxon>Bacteroidaceae</taxon>
        <taxon>Bacteroides</taxon>
    </lineage>
</organism>
<dbReference type="Gene3D" id="3.10.450.40">
    <property type="match status" value="1"/>
</dbReference>
<reference evidence="2 3" key="1">
    <citation type="journal article" date="2019" name="Nat. Med.">
        <title>A library of human gut bacterial isolates paired with longitudinal multiomics data enables mechanistic microbiome research.</title>
        <authorList>
            <person name="Poyet M."/>
            <person name="Groussin M."/>
            <person name="Gibbons S.M."/>
            <person name="Avila-Pacheco J."/>
            <person name="Jiang X."/>
            <person name="Kearney S.M."/>
            <person name="Perrotta A.R."/>
            <person name="Berdy B."/>
            <person name="Zhao S."/>
            <person name="Lieberman T.D."/>
            <person name="Swanson P.K."/>
            <person name="Smith M."/>
            <person name="Roesemann S."/>
            <person name="Alexander J.E."/>
            <person name="Rich S.A."/>
            <person name="Livny J."/>
            <person name="Vlamakis H."/>
            <person name="Clish C."/>
            <person name="Bullock K."/>
            <person name="Deik A."/>
            <person name="Scott J."/>
            <person name="Pierce K.A."/>
            <person name="Xavier R.J."/>
            <person name="Alm E.J."/>
        </authorList>
    </citation>
    <scope>NUCLEOTIDE SEQUENCE [LARGE SCALE GENOMIC DNA]</scope>
    <source>
        <strain evidence="2 3">BIOML-A6</strain>
    </source>
</reference>
<comment type="caution">
    <text evidence="2">The sequence shown here is derived from an EMBL/GenBank/DDBJ whole genome shotgun (WGS) entry which is preliminary data.</text>
</comment>
<dbReference type="Proteomes" id="UP000448877">
    <property type="component" value="Unassembled WGS sequence"/>
</dbReference>
<protein>
    <submittedName>
        <fullName evidence="2">GPW/gp25 family protein</fullName>
    </submittedName>
</protein>
<dbReference type="AlphaFoldDB" id="A0A3D6B075"/>
<dbReference type="InterPro" id="IPR007048">
    <property type="entry name" value="IraD/Gp25-like"/>
</dbReference>
<feature type="domain" description="IraD/Gp25-like" evidence="1">
    <location>
        <begin position="33"/>
        <end position="122"/>
    </location>
</feature>
<dbReference type="RefSeq" id="WP_007215174.1">
    <property type="nucleotide sequence ID" value="NZ_CP072251.1"/>
</dbReference>